<dbReference type="Proteomes" id="UP000010953">
    <property type="component" value="Unassembled WGS sequence"/>
</dbReference>
<name>M7X9V1_9BACT</name>
<organism evidence="2 3">
    <name type="scientific">Mariniradius saccharolyticus AK6</name>
    <dbReference type="NCBI Taxonomy" id="1239962"/>
    <lineage>
        <taxon>Bacteria</taxon>
        <taxon>Pseudomonadati</taxon>
        <taxon>Bacteroidota</taxon>
        <taxon>Cytophagia</taxon>
        <taxon>Cytophagales</taxon>
        <taxon>Cyclobacteriaceae</taxon>
        <taxon>Mariniradius</taxon>
    </lineage>
</organism>
<sequence length="218" mass="24642">MKNNLKTLVMMAAVAFLAFACQNNDDSNPAQLDAELDEVVNYIANEILPIGVQGGTENTPFGLRTTEGEDLNARIAMGRRPFPLIRLGACAEELELTEEQIAEARALAEGLLECRRDVHETFLAELKEVIGSMEAARKTAVEKLRKEEITPSQFRSEMENIRKTFLEAMKEIREKHKETIKPCVRDYVKQLKELLGEENWESLKACLKAKNQESESED</sequence>
<dbReference type="EMBL" id="AMZY02000018">
    <property type="protein sequence ID" value="EMS31704.1"/>
    <property type="molecule type" value="Genomic_DNA"/>
</dbReference>
<accession>M7X9V1</accession>
<dbReference type="STRING" id="1239962.C943_01975"/>
<evidence type="ECO:0000256" key="1">
    <source>
        <dbReference type="SAM" id="SignalP"/>
    </source>
</evidence>
<evidence type="ECO:0008006" key="4">
    <source>
        <dbReference type="Google" id="ProtNLM"/>
    </source>
</evidence>
<dbReference type="OrthoDB" id="839284at2"/>
<dbReference type="AlphaFoldDB" id="M7X9V1"/>
<evidence type="ECO:0000313" key="2">
    <source>
        <dbReference type="EMBL" id="EMS31704.1"/>
    </source>
</evidence>
<dbReference type="InParanoid" id="M7X9V1"/>
<gene>
    <name evidence="2" type="ORF">C943_01975</name>
</gene>
<proteinExistence type="predicted"/>
<feature type="chain" id="PRO_5004087808" description="Lipoprotein" evidence="1">
    <location>
        <begin position="21"/>
        <end position="218"/>
    </location>
</feature>
<dbReference type="PROSITE" id="PS51257">
    <property type="entry name" value="PROKAR_LIPOPROTEIN"/>
    <property type="match status" value="1"/>
</dbReference>
<reference evidence="2" key="1">
    <citation type="submission" date="2013-01" db="EMBL/GenBank/DDBJ databases">
        <title>Genome assembly of Mariniradius saccharolyticus AK6.</title>
        <authorList>
            <person name="Vaidya B."/>
            <person name="Khatri I."/>
            <person name="Tanuku N.R.S."/>
            <person name="Subramanian S."/>
            <person name="Pinnaka A."/>
        </authorList>
    </citation>
    <scope>NUCLEOTIDE SEQUENCE [LARGE SCALE GENOMIC DNA]</scope>
    <source>
        <strain evidence="2">AK6</strain>
    </source>
</reference>
<keyword evidence="1" id="KW-0732">Signal</keyword>
<keyword evidence="3" id="KW-1185">Reference proteome</keyword>
<protein>
    <recommendedName>
        <fullName evidence="4">Lipoprotein</fullName>
    </recommendedName>
</protein>
<feature type="signal peptide" evidence="1">
    <location>
        <begin position="1"/>
        <end position="20"/>
    </location>
</feature>
<dbReference type="RefSeq" id="WP_008630437.1">
    <property type="nucleotide sequence ID" value="NZ_AMZY02000018.1"/>
</dbReference>
<evidence type="ECO:0000313" key="3">
    <source>
        <dbReference type="Proteomes" id="UP000010953"/>
    </source>
</evidence>
<comment type="caution">
    <text evidence="2">The sequence shown here is derived from an EMBL/GenBank/DDBJ whole genome shotgun (WGS) entry which is preliminary data.</text>
</comment>